<evidence type="ECO:0000256" key="1">
    <source>
        <dbReference type="SAM" id="MobiDB-lite"/>
    </source>
</evidence>
<evidence type="ECO:0000313" key="2">
    <source>
        <dbReference type="EMBL" id="MCI45549.1"/>
    </source>
</evidence>
<dbReference type="AlphaFoldDB" id="A0A392SA47"/>
<feature type="non-terminal residue" evidence="2">
    <location>
        <position position="1"/>
    </location>
</feature>
<dbReference type="GO" id="GO:0016301">
    <property type="term" value="F:kinase activity"/>
    <property type="evidence" value="ECO:0007669"/>
    <property type="project" value="UniProtKB-KW"/>
</dbReference>
<dbReference type="EMBL" id="LXQA010345674">
    <property type="protein sequence ID" value="MCI45549.1"/>
    <property type="molecule type" value="Genomic_DNA"/>
</dbReference>
<name>A0A392SA47_9FABA</name>
<protein>
    <submittedName>
        <fullName evidence="2">Putative serine/threonine-protein kinase</fullName>
    </submittedName>
</protein>
<organism evidence="2 3">
    <name type="scientific">Trifolium medium</name>
    <dbReference type="NCBI Taxonomy" id="97028"/>
    <lineage>
        <taxon>Eukaryota</taxon>
        <taxon>Viridiplantae</taxon>
        <taxon>Streptophyta</taxon>
        <taxon>Embryophyta</taxon>
        <taxon>Tracheophyta</taxon>
        <taxon>Spermatophyta</taxon>
        <taxon>Magnoliopsida</taxon>
        <taxon>eudicotyledons</taxon>
        <taxon>Gunneridae</taxon>
        <taxon>Pentapetalae</taxon>
        <taxon>rosids</taxon>
        <taxon>fabids</taxon>
        <taxon>Fabales</taxon>
        <taxon>Fabaceae</taxon>
        <taxon>Papilionoideae</taxon>
        <taxon>50 kb inversion clade</taxon>
        <taxon>NPAAA clade</taxon>
        <taxon>Hologalegina</taxon>
        <taxon>IRL clade</taxon>
        <taxon>Trifolieae</taxon>
        <taxon>Trifolium</taxon>
    </lineage>
</organism>
<feature type="compositionally biased region" description="Basic and acidic residues" evidence="1">
    <location>
        <begin position="9"/>
        <end position="22"/>
    </location>
</feature>
<sequence>QGATGSKGQRHDPERRGVRESRAIPAPDANAELVVSMQ</sequence>
<keyword evidence="2" id="KW-0418">Kinase</keyword>
<dbReference type="Proteomes" id="UP000265520">
    <property type="component" value="Unassembled WGS sequence"/>
</dbReference>
<accession>A0A392SA47</accession>
<feature type="non-terminal residue" evidence="2">
    <location>
        <position position="38"/>
    </location>
</feature>
<keyword evidence="3" id="KW-1185">Reference proteome</keyword>
<comment type="caution">
    <text evidence="2">The sequence shown here is derived from an EMBL/GenBank/DDBJ whole genome shotgun (WGS) entry which is preliminary data.</text>
</comment>
<keyword evidence="2" id="KW-0808">Transferase</keyword>
<reference evidence="2 3" key="1">
    <citation type="journal article" date="2018" name="Front. Plant Sci.">
        <title>Red Clover (Trifolium pratense) and Zigzag Clover (T. medium) - A Picture of Genomic Similarities and Differences.</title>
        <authorList>
            <person name="Dluhosova J."/>
            <person name="Istvanek J."/>
            <person name="Nedelnik J."/>
            <person name="Repkova J."/>
        </authorList>
    </citation>
    <scope>NUCLEOTIDE SEQUENCE [LARGE SCALE GENOMIC DNA]</scope>
    <source>
        <strain evidence="3">cv. 10/8</strain>
        <tissue evidence="2">Leaf</tissue>
    </source>
</reference>
<evidence type="ECO:0000313" key="3">
    <source>
        <dbReference type="Proteomes" id="UP000265520"/>
    </source>
</evidence>
<proteinExistence type="predicted"/>
<feature type="region of interest" description="Disordered" evidence="1">
    <location>
        <begin position="1"/>
        <end position="38"/>
    </location>
</feature>